<dbReference type="OrthoDB" id="2656488at2"/>
<gene>
    <name evidence="2" type="ORF">D7X32_04970</name>
</gene>
<dbReference type="AlphaFoldDB" id="A0A3A8KWZ9"/>
<comment type="caution">
    <text evidence="2">The sequence shown here is derived from an EMBL/GenBank/DDBJ whole genome shotgun (WGS) entry which is preliminary data.</text>
</comment>
<keyword evidence="3" id="KW-1185">Reference proteome</keyword>
<evidence type="ECO:0000313" key="3">
    <source>
        <dbReference type="Proteomes" id="UP000268313"/>
    </source>
</evidence>
<dbReference type="CDD" id="cd10447">
    <property type="entry name" value="GIY-YIG_unchar_2"/>
    <property type="match status" value="1"/>
</dbReference>
<evidence type="ECO:0000313" key="2">
    <source>
        <dbReference type="EMBL" id="RKH06534.1"/>
    </source>
</evidence>
<accession>A0A3A8KWZ9</accession>
<evidence type="ECO:0000259" key="1">
    <source>
        <dbReference type="Pfam" id="PF14267"/>
    </source>
</evidence>
<proteinExistence type="predicted"/>
<dbReference type="InterPro" id="IPR025579">
    <property type="entry name" value="DUF4357"/>
</dbReference>
<name>A0A3A8KWZ9_9BACT</name>
<dbReference type="RefSeq" id="WP_120601342.1">
    <property type="nucleotide sequence ID" value="NZ_RAWE01000010.1"/>
</dbReference>
<dbReference type="Pfam" id="PF14267">
    <property type="entry name" value="DUF4357"/>
    <property type="match status" value="1"/>
</dbReference>
<organism evidence="2 3">
    <name type="scientific">Corallococcus carmarthensis</name>
    <dbReference type="NCBI Taxonomy" id="2316728"/>
    <lineage>
        <taxon>Bacteria</taxon>
        <taxon>Pseudomonadati</taxon>
        <taxon>Myxococcota</taxon>
        <taxon>Myxococcia</taxon>
        <taxon>Myxococcales</taxon>
        <taxon>Cystobacterineae</taxon>
        <taxon>Myxococcaceae</taxon>
        <taxon>Corallococcus</taxon>
    </lineage>
</organism>
<sequence length="288" mass="31566">MALGKSIRIFLDEGDVTGIRYAEIVNWTGQAILFPRNRLAGLMSWTAELGRPGVYFLVGAETLATREVYIGESESVADRLQQHISKEFWQEAIVFTSKDENLTKSHIRYLESRLLELARTAKRYEVKNGNQPTPAGLPRPDRDAMEEFLGHLRLLLGALGHRLLEPLIETAALAANSGSDAATLTYTIKSAVARARITDEGIVVLQGSTALSQVNVSMGAYQALREALLEARQLVPEGDLLRFKENVLFSSASAAANVISGNAVNGRTAWRDAKGRTLKEIEEAKSTV</sequence>
<reference evidence="3" key="1">
    <citation type="submission" date="2018-09" db="EMBL/GenBank/DDBJ databases">
        <authorList>
            <person name="Livingstone P.G."/>
            <person name="Whitworth D.E."/>
        </authorList>
    </citation>
    <scope>NUCLEOTIDE SEQUENCE [LARGE SCALE GENOMIC DNA]</scope>
    <source>
        <strain evidence="3">CA043D</strain>
    </source>
</reference>
<protein>
    <submittedName>
        <fullName evidence="2">GIY-YIG nuclease family protein</fullName>
    </submittedName>
</protein>
<feature type="domain" description="DUF4357" evidence="1">
    <location>
        <begin position="225"/>
        <end position="278"/>
    </location>
</feature>
<dbReference type="Proteomes" id="UP000268313">
    <property type="component" value="Unassembled WGS sequence"/>
</dbReference>
<dbReference type="EMBL" id="RAWE01000010">
    <property type="protein sequence ID" value="RKH06534.1"/>
    <property type="molecule type" value="Genomic_DNA"/>
</dbReference>